<dbReference type="InterPro" id="IPR023796">
    <property type="entry name" value="Serpin_dom"/>
</dbReference>
<dbReference type="Proteomes" id="UP000694428">
    <property type="component" value="Unplaced"/>
</dbReference>
<organism evidence="3 4">
    <name type="scientific">Pavo cristatus</name>
    <name type="common">Indian peafowl</name>
    <name type="synonym">Blue peafowl</name>
    <dbReference type="NCBI Taxonomy" id="9049"/>
    <lineage>
        <taxon>Eukaryota</taxon>
        <taxon>Metazoa</taxon>
        <taxon>Chordata</taxon>
        <taxon>Craniata</taxon>
        <taxon>Vertebrata</taxon>
        <taxon>Euteleostomi</taxon>
        <taxon>Archelosauria</taxon>
        <taxon>Archosauria</taxon>
        <taxon>Dinosauria</taxon>
        <taxon>Saurischia</taxon>
        <taxon>Theropoda</taxon>
        <taxon>Coelurosauria</taxon>
        <taxon>Aves</taxon>
        <taxon>Neognathae</taxon>
        <taxon>Galloanserae</taxon>
        <taxon>Galliformes</taxon>
        <taxon>Phasianidae</taxon>
        <taxon>Phasianinae</taxon>
        <taxon>Pavo</taxon>
    </lineage>
</organism>
<keyword evidence="1" id="KW-1133">Transmembrane helix</keyword>
<reference evidence="3" key="2">
    <citation type="submission" date="2025-09" db="UniProtKB">
        <authorList>
            <consortium name="Ensembl"/>
        </authorList>
    </citation>
    <scope>IDENTIFICATION</scope>
</reference>
<dbReference type="Pfam" id="PF00079">
    <property type="entry name" value="Serpin"/>
    <property type="match status" value="1"/>
</dbReference>
<dbReference type="Gene3D" id="3.30.497.10">
    <property type="entry name" value="Antithrombin, subunit I, domain 2"/>
    <property type="match status" value="1"/>
</dbReference>
<evidence type="ECO:0000313" key="4">
    <source>
        <dbReference type="Proteomes" id="UP000694428"/>
    </source>
</evidence>
<keyword evidence="1" id="KW-0812">Transmembrane</keyword>
<dbReference type="Ensembl" id="ENSPSTT00000007066.1">
    <property type="protein sequence ID" value="ENSPSTP00000006735.1"/>
    <property type="gene ID" value="ENSPSTG00000004780.1"/>
</dbReference>
<protein>
    <recommendedName>
        <fullName evidence="2">Serpin domain-containing protein</fullName>
    </recommendedName>
</protein>
<keyword evidence="4" id="KW-1185">Reference proteome</keyword>
<dbReference type="InterPro" id="IPR036186">
    <property type="entry name" value="Serpin_sf"/>
</dbReference>
<name>A0A8C9EZL0_PAVCR</name>
<reference evidence="3" key="1">
    <citation type="submission" date="2025-08" db="UniProtKB">
        <authorList>
            <consortium name="Ensembl"/>
        </authorList>
    </citation>
    <scope>IDENTIFICATION</scope>
</reference>
<feature type="transmembrane region" description="Helical" evidence="1">
    <location>
        <begin position="28"/>
        <end position="46"/>
    </location>
</feature>
<evidence type="ECO:0000256" key="1">
    <source>
        <dbReference type="SAM" id="Phobius"/>
    </source>
</evidence>
<evidence type="ECO:0000313" key="3">
    <source>
        <dbReference type="Ensembl" id="ENSPSTP00000006735.1"/>
    </source>
</evidence>
<evidence type="ECO:0000259" key="2">
    <source>
        <dbReference type="Pfam" id="PF00079"/>
    </source>
</evidence>
<proteinExistence type="predicted"/>
<sequence>MGSISAANAEFCFDVFNELKVQHANENILYSPLSIIVALAMVYMGARGNTEYQMEKVSYANEYKLILILVNRTTSYP</sequence>
<dbReference type="SUPFAM" id="SSF56574">
    <property type="entry name" value="Serpins"/>
    <property type="match status" value="1"/>
</dbReference>
<accession>A0A8C9EZL0</accession>
<dbReference type="InterPro" id="IPR042178">
    <property type="entry name" value="Serpin_sf_1"/>
</dbReference>
<dbReference type="AlphaFoldDB" id="A0A8C9EZL0"/>
<feature type="domain" description="Serpin" evidence="2">
    <location>
        <begin position="7"/>
        <end position="60"/>
    </location>
</feature>
<keyword evidence="1" id="KW-0472">Membrane</keyword>